<dbReference type="Pfam" id="PF02518">
    <property type="entry name" value="HATPase_c"/>
    <property type="match status" value="1"/>
</dbReference>
<evidence type="ECO:0000256" key="2">
    <source>
        <dbReference type="ARBA" id="ARBA00004141"/>
    </source>
</evidence>
<dbReference type="CDD" id="cd00082">
    <property type="entry name" value="HisKA"/>
    <property type="match status" value="1"/>
</dbReference>
<dbReference type="GO" id="GO:0005886">
    <property type="term" value="C:plasma membrane"/>
    <property type="evidence" value="ECO:0007669"/>
    <property type="project" value="TreeGrafter"/>
</dbReference>
<evidence type="ECO:0000256" key="4">
    <source>
        <dbReference type="ARBA" id="ARBA00022553"/>
    </source>
</evidence>
<dbReference type="PANTHER" id="PTHR45436">
    <property type="entry name" value="SENSOR HISTIDINE KINASE YKOH"/>
    <property type="match status" value="1"/>
</dbReference>
<feature type="domain" description="HAMP" evidence="14">
    <location>
        <begin position="191"/>
        <end position="243"/>
    </location>
</feature>
<keyword evidence="9" id="KW-0902">Two-component regulatory system</keyword>
<dbReference type="EMBL" id="FCNY02000027">
    <property type="protein sequence ID" value="SAL68160.1"/>
    <property type="molecule type" value="Genomic_DNA"/>
</dbReference>
<dbReference type="InterPro" id="IPR003594">
    <property type="entry name" value="HATPase_dom"/>
</dbReference>
<comment type="catalytic activity">
    <reaction evidence="1">
        <text>ATP + protein L-histidine = ADP + protein N-phospho-L-histidine.</text>
        <dbReference type="EC" id="2.7.13.3"/>
    </reaction>
</comment>
<dbReference type="PROSITE" id="PS50109">
    <property type="entry name" value="HIS_KIN"/>
    <property type="match status" value="1"/>
</dbReference>
<dbReference type="Gene3D" id="3.30.565.10">
    <property type="entry name" value="Histidine kinase-like ATPase, C-terminal domain"/>
    <property type="match status" value="1"/>
</dbReference>
<name>A0A158JII1_CABCO</name>
<evidence type="ECO:0000256" key="6">
    <source>
        <dbReference type="ARBA" id="ARBA00022692"/>
    </source>
</evidence>
<keyword evidence="16" id="KW-1185">Reference proteome</keyword>
<feature type="domain" description="Histidine kinase" evidence="13">
    <location>
        <begin position="251"/>
        <end position="463"/>
    </location>
</feature>
<evidence type="ECO:0000256" key="7">
    <source>
        <dbReference type="ARBA" id="ARBA00022777"/>
    </source>
</evidence>
<dbReference type="InterPro" id="IPR050428">
    <property type="entry name" value="TCS_sensor_his_kinase"/>
</dbReference>
<dbReference type="SUPFAM" id="SSF55874">
    <property type="entry name" value="ATPase domain of HSP90 chaperone/DNA topoisomerase II/histidine kinase"/>
    <property type="match status" value="1"/>
</dbReference>
<dbReference type="Proteomes" id="UP000054740">
    <property type="component" value="Unassembled WGS sequence"/>
</dbReference>
<dbReference type="InterPro" id="IPR003660">
    <property type="entry name" value="HAMP_dom"/>
</dbReference>
<keyword evidence="7 15" id="KW-0418">Kinase</keyword>
<sequence>MSPKIEPENGLRPGSSRSFPKRHTRMLKSLKNQLVVALGLLVSIIGVVQGVSSYQLSKTGMSALLDMRLEQVATRLREGGFVERIPENPARGSQDFRDIVVVVWKPDADLPYRTTDPSLQFPRDAKPGFSGAEFNGEHWRIFTRQEPTMTIQVAQRSSVRRELTTETATVTLWPIAVLLPLVWIAVAFVVRRSLRQLTALGNEVRCIDMGHLQPLSTVGVPTEIKPFIHSINTMIERLADSIDKERKFIADAAHELRTPLTALQLQADNLAPHIYPGNQERFQELRKGIARAGGLITQLLRLARADAPVNGTPLSRVDLSTVVTNAVSDVLPIAIARGLDIGAEEMLQAHVRAVETDIGMAVKNLVSNAVRYTPDGGTIDLRMRRDAGMVWVDVVDTGPGIDEALLPRVFDRFFRANPDVEGSGLGLSIVKAIAARYGGDVMLANRHDGRSGIVASIGFPVEDVKESAAAVTDCA</sequence>
<dbReference type="SMART" id="SM00388">
    <property type="entry name" value="HisKA"/>
    <property type="match status" value="1"/>
</dbReference>
<keyword evidence="10 12" id="KW-0472">Membrane</keyword>
<keyword evidence="8 12" id="KW-1133">Transmembrane helix</keyword>
<reference evidence="16" key="1">
    <citation type="submission" date="2016-01" db="EMBL/GenBank/DDBJ databases">
        <authorList>
            <person name="Peeters C."/>
        </authorList>
    </citation>
    <scope>NUCLEOTIDE SEQUENCE [LARGE SCALE GENOMIC DNA]</scope>
</reference>
<evidence type="ECO:0000256" key="8">
    <source>
        <dbReference type="ARBA" id="ARBA00022989"/>
    </source>
</evidence>
<evidence type="ECO:0000256" key="9">
    <source>
        <dbReference type="ARBA" id="ARBA00023012"/>
    </source>
</evidence>
<evidence type="ECO:0000256" key="3">
    <source>
        <dbReference type="ARBA" id="ARBA00012438"/>
    </source>
</evidence>
<dbReference type="InterPro" id="IPR004358">
    <property type="entry name" value="Sig_transdc_His_kin-like_C"/>
</dbReference>
<keyword evidence="6 12" id="KW-0812">Transmembrane</keyword>
<dbReference type="GO" id="GO:0000155">
    <property type="term" value="F:phosphorelay sensor kinase activity"/>
    <property type="evidence" value="ECO:0007669"/>
    <property type="project" value="InterPro"/>
</dbReference>
<dbReference type="EC" id="2.7.13.3" evidence="3"/>
<evidence type="ECO:0000256" key="5">
    <source>
        <dbReference type="ARBA" id="ARBA00022679"/>
    </source>
</evidence>
<dbReference type="Gene3D" id="1.10.287.130">
    <property type="match status" value="1"/>
</dbReference>
<accession>A0A158JII1</accession>
<dbReference type="Pfam" id="PF00512">
    <property type="entry name" value="HisKA"/>
    <property type="match status" value="1"/>
</dbReference>
<dbReference type="SUPFAM" id="SSF47384">
    <property type="entry name" value="Homodimeric domain of signal transducing histidine kinase"/>
    <property type="match status" value="1"/>
</dbReference>
<evidence type="ECO:0000313" key="16">
    <source>
        <dbReference type="Proteomes" id="UP000054740"/>
    </source>
</evidence>
<protein>
    <recommendedName>
        <fullName evidence="3">histidine kinase</fullName>
        <ecNumber evidence="3">2.7.13.3</ecNumber>
    </recommendedName>
</protein>
<dbReference type="InterPro" id="IPR036097">
    <property type="entry name" value="HisK_dim/P_sf"/>
</dbReference>
<feature type="region of interest" description="Disordered" evidence="11">
    <location>
        <begin position="1"/>
        <end position="20"/>
    </location>
</feature>
<comment type="subcellular location">
    <subcellularLocation>
        <location evidence="2">Membrane</location>
        <topology evidence="2">Multi-pass membrane protein</topology>
    </subcellularLocation>
</comment>
<gene>
    <name evidence="15" type="ORF">AWB70_06678</name>
</gene>
<evidence type="ECO:0000259" key="14">
    <source>
        <dbReference type="PROSITE" id="PS50885"/>
    </source>
</evidence>
<evidence type="ECO:0000313" key="15">
    <source>
        <dbReference type="EMBL" id="SAL68160.1"/>
    </source>
</evidence>
<keyword evidence="4" id="KW-0597">Phosphoprotein</keyword>
<evidence type="ECO:0000256" key="12">
    <source>
        <dbReference type="SAM" id="Phobius"/>
    </source>
</evidence>
<dbReference type="InterPro" id="IPR005467">
    <property type="entry name" value="His_kinase_dom"/>
</dbReference>
<dbReference type="SMART" id="SM00387">
    <property type="entry name" value="HATPase_c"/>
    <property type="match status" value="1"/>
</dbReference>
<feature type="transmembrane region" description="Helical" evidence="12">
    <location>
        <begin position="170"/>
        <end position="190"/>
    </location>
</feature>
<organism evidence="15 16">
    <name type="scientific">Caballeronia cordobensis</name>
    <name type="common">Burkholderia cordobensis</name>
    <dbReference type="NCBI Taxonomy" id="1353886"/>
    <lineage>
        <taxon>Bacteria</taxon>
        <taxon>Pseudomonadati</taxon>
        <taxon>Pseudomonadota</taxon>
        <taxon>Betaproteobacteria</taxon>
        <taxon>Burkholderiales</taxon>
        <taxon>Burkholderiaceae</taxon>
        <taxon>Caballeronia</taxon>
    </lineage>
</organism>
<dbReference type="AlphaFoldDB" id="A0A158JII1"/>
<proteinExistence type="predicted"/>
<dbReference type="PRINTS" id="PR00344">
    <property type="entry name" value="BCTRLSENSOR"/>
</dbReference>
<evidence type="ECO:0000256" key="10">
    <source>
        <dbReference type="ARBA" id="ARBA00023136"/>
    </source>
</evidence>
<dbReference type="InterPro" id="IPR003661">
    <property type="entry name" value="HisK_dim/P_dom"/>
</dbReference>
<dbReference type="PANTHER" id="PTHR45436:SF15">
    <property type="entry name" value="SENSOR HISTIDINE KINASE CUSS"/>
    <property type="match status" value="1"/>
</dbReference>
<evidence type="ECO:0000256" key="11">
    <source>
        <dbReference type="SAM" id="MobiDB-lite"/>
    </source>
</evidence>
<dbReference type="PROSITE" id="PS50885">
    <property type="entry name" value="HAMP"/>
    <property type="match status" value="1"/>
</dbReference>
<evidence type="ECO:0000259" key="13">
    <source>
        <dbReference type="PROSITE" id="PS50109"/>
    </source>
</evidence>
<evidence type="ECO:0000256" key="1">
    <source>
        <dbReference type="ARBA" id="ARBA00000085"/>
    </source>
</evidence>
<dbReference type="InterPro" id="IPR036890">
    <property type="entry name" value="HATPase_C_sf"/>
</dbReference>
<keyword evidence="5" id="KW-0808">Transferase</keyword>